<protein>
    <submittedName>
        <fullName evidence="2">Uncharacterized protein</fullName>
    </submittedName>
</protein>
<proteinExistence type="predicted"/>
<feature type="region of interest" description="Disordered" evidence="1">
    <location>
        <begin position="180"/>
        <end position="209"/>
    </location>
</feature>
<evidence type="ECO:0000256" key="1">
    <source>
        <dbReference type="SAM" id="MobiDB-lite"/>
    </source>
</evidence>
<reference evidence="2" key="1">
    <citation type="submission" date="2019-08" db="EMBL/GenBank/DDBJ databases">
        <authorList>
            <person name="Kucharzyk K."/>
            <person name="Murdoch R.W."/>
            <person name="Higgins S."/>
            <person name="Loffler F."/>
        </authorList>
    </citation>
    <scope>NUCLEOTIDE SEQUENCE</scope>
</reference>
<feature type="compositionally biased region" description="Basic residues" evidence="1">
    <location>
        <begin position="198"/>
        <end position="209"/>
    </location>
</feature>
<dbReference type="EMBL" id="VSSQ01089850">
    <property type="protein sequence ID" value="MPN35961.1"/>
    <property type="molecule type" value="Genomic_DNA"/>
</dbReference>
<evidence type="ECO:0000313" key="2">
    <source>
        <dbReference type="EMBL" id="MPN35961.1"/>
    </source>
</evidence>
<name>A0A645HAA3_9ZZZZ</name>
<accession>A0A645HAA3</accession>
<dbReference type="AlphaFoldDB" id="A0A645HAA3"/>
<sequence length="209" mass="22659">MAHDHGRWCLGVGHDLGADIGGDGGQIGHGDLPGVAAPAIDQYLRAATFAGGDGAREIHRDGERGDHLATVDQLVQLLLAVDMPDVGDEAGAVQALYQLVRPPPRILIVDGDIDVTHFQRRGKGEHQQLQDRRHEHHHAAARVAQDAEHFLDELGAQAGERECGSQHRVTPGSCAWRAWRSGKTAPQSPPWPPGWAGRRPRCRRPGTRS</sequence>
<comment type="caution">
    <text evidence="2">The sequence shown here is derived from an EMBL/GenBank/DDBJ whole genome shotgun (WGS) entry which is preliminary data.</text>
</comment>
<gene>
    <name evidence="2" type="ORF">SDC9_183466</name>
</gene>
<organism evidence="2">
    <name type="scientific">bioreactor metagenome</name>
    <dbReference type="NCBI Taxonomy" id="1076179"/>
    <lineage>
        <taxon>unclassified sequences</taxon>
        <taxon>metagenomes</taxon>
        <taxon>ecological metagenomes</taxon>
    </lineage>
</organism>